<name>A0AAV7I025_COTGL</name>
<keyword evidence="3" id="KW-1185">Reference proteome</keyword>
<accession>A0AAV7I025</accession>
<sequence length="165" mass="18603">MLLSILIVLIFQLLSVQGTYDLIIEDVTVPEYNEEYLNEPDVYIDDNLKVVVNLTIIKQFPSTSVGRVWLMGASMGDYVVDTGIDVTMDFCELVEEPIVIGPLFQAIGFDPNHCPPDVGVYGTDSYEPLTEGMPDDFPPNVYRMAIDIHTQEQKILIFHIFSKIV</sequence>
<evidence type="ECO:0000313" key="2">
    <source>
        <dbReference type="EMBL" id="KAH0539194.1"/>
    </source>
</evidence>
<evidence type="ECO:0000313" key="3">
    <source>
        <dbReference type="Proteomes" id="UP000826195"/>
    </source>
</evidence>
<comment type="caution">
    <text evidence="2">The sequence shown here is derived from an EMBL/GenBank/DDBJ whole genome shotgun (WGS) entry which is preliminary data.</text>
</comment>
<proteinExistence type="predicted"/>
<dbReference type="AlphaFoldDB" id="A0AAV7I025"/>
<feature type="signal peptide" evidence="1">
    <location>
        <begin position="1"/>
        <end position="18"/>
    </location>
</feature>
<evidence type="ECO:0000256" key="1">
    <source>
        <dbReference type="SAM" id="SignalP"/>
    </source>
</evidence>
<organism evidence="2 3">
    <name type="scientific">Cotesia glomerata</name>
    <name type="common">Lepidopteran parasitic wasp</name>
    <name type="synonym">Apanteles glomeratus</name>
    <dbReference type="NCBI Taxonomy" id="32391"/>
    <lineage>
        <taxon>Eukaryota</taxon>
        <taxon>Metazoa</taxon>
        <taxon>Ecdysozoa</taxon>
        <taxon>Arthropoda</taxon>
        <taxon>Hexapoda</taxon>
        <taxon>Insecta</taxon>
        <taxon>Pterygota</taxon>
        <taxon>Neoptera</taxon>
        <taxon>Endopterygota</taxon>
        <taxon>Hymenoptera</taxon>
        <taxon>Apocrita</taxon>
        <taxon>Ichneumonoidea</taxon>
        <taxon>Braconidae</taxon>
        <taxon>Microgastrinae</taxon>
        <taxon>Cotesia</taxon>
    </lineage>
</organism>
<protein>
    <submittedName>
        <fullName evidence="2">Uncharacterized protein</fullName>
    </submittedName>
</protein>
<reference evidence="2 3" key="1">
    <citation type="journal article" date="2021" name="J. Hered.">
        <title>A chromosome-level genome assembly of the parasitoid wasp, Cotesia glomerata (Hymenoptera: Braconidae).</title>
        <authorList>
            <person name="Pinto B.J."/>
            <person name="Weis J.J."/>
            <person name="Gamble T."/>
            <person name="Ode P.J."/>
            <person name="Paul R."/>
            <person name="Zaspel J.M."/>
        </authorList>
    </citation>
    <scope>NUCLEOTIDE SEQUENCE [LARGE SCALE GENOMIC DNA]</scope>
    <source>
        <strain evidence="2">CgM1</strain>
    </source>
</reference>
<dbReference type="Proteomes" id="UP000826195">
    <property type="component" value="Unassembled WGS sequence"/>
</dbReference>
<dbReference type="EMBL" id="JAHXZJ010002609">
    <property type="protein sequence ID" value="KAH0539194.1"/>
    <property type="molecule type" value="Genomic_DNA"/>
</dbReference>
<gene>
    <name evidence="2" type="ORF">KQX54_001859</name>
</gene>
<keyword evidence="1" id="KW-0732">Signal</keyword>
<feature type="chain" id="PRO_5043967110" evidence="1">
    <location>
        <begin position="19"/>
        <end position="165"/>
    </location>
</feature>